<comment type="caution">
    <text evidence="1">The sequence shown here is derived from an EMBL/GenBank/DDBJ whole genome shotgun (WGS) entry which is preliminary data.</text>
</comment>
<evidence type="ECO:0000313" key="1">
    <source>
        <dbReference type="EMBL" id="MEN5379037.1"/>
    </source>
</evidence>
<dbReference type="InterPro" id="IPR021239">
    <property type="entry name" value="DUF2625"/>
</dbReference>
<protein>
    <submittedName>
        <fullName evidence="1">DUF2625 family protein</fullName>
    </submittedName>
</protein>
<name>A0ABV0BWR9_9SPHI</name>
<dbReference type="EMBL" id="JBDJNQ010000008">
    <property type="protein sequence ID" value="MEN5379037.1"/>
    <property type="molecule type" value="Genomic_DNA"/>
</dbReference>
<proteinExistence type="predicted"/>
<reference evidence="1 2" key="1">
    <citation type="submission" date="2024-04" db="EMBL/GenBank/DDBJ databases">
        <title>WGS of bacteria from Torrens River.</title>
        <authorList>
            <person name="Wyrsch E.R."/>
            <person name="Drigo B."/>
        </authorList>
    </citation>
    <scope>NUCLEOTIDE SEQUENCE [LARGE SCALE GENOMIC DNA]</scope>
    <source>
        <strain evidence="1 2">TWI391</strain>
    </source>
</reference>
<gene>
    <name evidence="1" type="ORF">ABE541_17370</name>
</gene>
<dbReference type="RefSeq" id="WP_206368484.1">
    <property type="nucleotide sequence ID" value="NZ_JBDJNQ010000008.1"/>
</dbReference>
<keyword evidence="2" id="KW-1185">Reference proteome</keyword>
<sequence>MMKTLKDLINKDGFGWALVQKWMENSKNTFETLPRVSKRADEELLRLQISTKSPMGAIVFETGGILIENGWLRILGSGSTKLNRGMMEWNKGKTYVNEGEKGGFLLIADDVLGGYFAINAGELGEEIGEIYYFAPNTLRWESLECGYADFINWSLNGDLGLFYQDYQWDGWKADVATVEGNQVYSFDPNLSVPEKNNNIRRSKRLILIDEHVKLALQSI</sequence>
<evidence type="ECO:0000313" key="2">
    <source>
        <dbReference type="Proteomes" id="UP001409291"/>
    </source>
</evidence>
<dbReference type="Proteomes" id="UP001409291">
    <property type="component" value="Unassembled WGS sequence"/>
</dbReference>
<dbReference type="Pfam" id="PF10946">
    <property type="entry name" value="DUF2625"/>
    <property type="match status" value="1"/>
</dbReference>
<accession>A0ABV0BWR9</accession>
<organism evidence="1 2">
    <name type="scientific">Sphingobacterium kitahiroshimense</name>
    <dbReference type="NCBI Taxonomy" id="470446"/>
    <lineage>
        <taxon>Bacteria</taxon>
        <taxon>Pseudomonadati</taxon>
        <taxon>Bacteroidota</taxon>
        <taxon>Sphingobacteriia</taxon>
        <taxon>Sphingobacteriales</taxon>
        <taxon>Sphingobacteriaceae</taxon>
        <taxon>Sphingobacterium</taxon>
    </lineage>
</organism>